<dbReference type="GO" id="GO:0005886">
    <property type="term" value="C:plasma membrane"/>
    <property type="evidence" value="ECO:0007669"/>
    <property type="project" value="TreeGrafter"/>
</dbReference>
<dbReference type="CDD" id="cd00009">
    <property type="entry name" value="AAA"/>
    <property type="match status" value="1"/>
</dbReference>
<evidence type="ECO:0000256" key="1">
    <source>
        <dbReference type="RuleBase" id="RU004227"/>
    </source>
</evidence>
<dbReference type="GO" id="GO:0006270">
    <property type="term" value="P:DNA replication initiation"/>
    <property type="evidence" value="ECO:0007669"/>
    <property type="project" value="TreeGrafter"/>
</dbReference>
<dbReference type="PANTHER" id="PTHR30050">
    <property type="entry name" value="CHROMOSOMAL REPLICATION INITIATOR PROTEIN DNAA"/>
    <property type="match status" value="1"/>
</dbReference>
<accession>A0A484Y117</accession>
<protein>
    <submittedName>
        <fullName evidence="3">Chromosomal replication initiation protein</fullName>
    </submittedName>
</protein>
<dbReference type="PRINTS" id="PR00051">
    <property type="entry name" value="DNAA"/>
</dbReference>
<reference evidence="3 4" key="1">
    <citation type="submission" date="2019-03" db="EMBL/GenBank/DDBJ databases">
        <authorList>
            <consortium name="Pathogen Informatics"/>
        </authorList>
    </citation>
    <scope>NUCLEOTIDE SEQUENCE [LARGE SCALE GENOMIC DNA]</scope>
    <source>
        <strain evidence="3 4">NCTC9001</strain>
    </source>
</reference>
<dbReference type="InterPro" id="IPR020591">
    <property type="entry name" value="Chromosome_initiator_DnaA-like"/>
</dbReference>
<keyword evidence="1" id="KW-0235">DNA replication</keyword>
<proteinExistence type="inferred from homology"/>
<dbReference type="Proteomes" id="UP000372890">
    <property type="component" value="Unassembled WGS sequence"/>
</dbReference>
<dbReference type="Gene3D" id="3.40.50.300">
    <property type="entry name" value="P-loop containing nucleotide triphosphate hydrolases"/>
    <property type="match status" value="1"/>
</dbReference>
<organism evidence="3 4">
    <name type="scientific">Escherichia coli</name>
    <dbReference type="NCBI Taxonomy" id="562"/>
    <lineage>
        <taxon>Bacteria</taxon>
        <taxon>Pseudomonadati</taxon>
        <taxon>Pseudomonadota</taxon>
        <taxon>Gammaproteobacteria</taxon>
        <taxon>Enterobacterales</taxon>
        <taxon>Enterobacteriaceae</taxon>
        <taxon>Escherichia</taxon>
    </lineage>
</organism>
<dbReference type="AlphaFoldDB" id="A0A484Y117"/>
<dbReference type="InterPro" id="IPR027417">
    <property type="entry name" value="P-loop_NTPase"/>
</dbReference>
<gene>
    <name evidence="3" type="primary">dnaA_3</name>
    <name evidence="3" type="ORF">NCTC9001_03688</name>
</gene>
<name>A0A484Y117_ECOLX</name>
<dbReference type="SUPFAM" id="SSF52540">
    <property type="entry name" value="P-loop containing nucleoside triphosphate hydrolases"/>
    <property type="match status" value="1"/>
</dbReference>
<evidence type="ECO:0000259" key="2">
    <source>
        <dbReference type="Pfam" id="PF00308"/>
    </source>
</evidence>
<feature type="domain" description="Chromosomal replication initiator protein DnaA ATPAse" evidence="2">
    <location>
        <begin position="1"/>
        <end position="81"/>
    </location>
</feature>
<dbReference type="GO" id="GO:0003688">
    <property type="term" value="F:DNA replication origin binding"/>
    <property type="evidence" value="ECO:0007669"/>
    <property type="project" value="TreeGrafter"/>
</dbReference>
<comment type="similarity">
    <text evidence="1">Belongs to the DnaA family.</text>
</comment>
<dbReference type="PANTHER" id="PTHR30050:SF2">
    <property type="entry name" value="CHROMOSOMAL REPLICATION INITIATOR PROTEIN DNAA"/>
    <property type="match status" value="1"/>
</dbReference>
<evidence type="ECO:0000313" key="4">
    <source>
        <dbReference type="Proteomes" id="UP000372890"/>
    </source>
</evidence>
<evidence type="ECO:0000313" key="3">
    <source>
        <dbReference type="EMBL" id="VFS30200.1"/>
    </source>
</evidence>
<dbReference type="EMBL" id="CAADIS010000005">
    <property type="protein sequence ID" value="VFS30200.1"/>
    <property type="molecule type" value="Genomic_DNA"/>
</dbReference>
<dbReference type="Pfam" id="PF00308">
    <property type="entry name" value="Bac_DnaA"/>
    <property type="match status" value="1"/>
</dbReference>
<sequence>MGKTHLLHAVGNGIMARKPNAKVVYMHSERFVQDMVKALQNNAIEEFKRYYRSVDALLIDDIQFFANKERSQEEFFHTFNAPAGR</sequence>
<dbReference type="InterPro" id="IPR013317">
    <property type="entry name" value="DnaA_dom"/>
</dbReference>